<comment type="pathway">
    <text evidence="7">Glycerolipid metabolism; triacylglycerol degradation.</text>
</comment>
<comment type="catalytic activity">
    <reaction evidence="40">
        <text>2-(9Z-octadecenoyl)-glycerol + H2O = glycerol + (9Z)-octadecenoate + H(+)</text>
        <dbReference type="Rhea" id="RHEA:38491"/>
        <dbReference type="ChEBI" id="CHEBI:15377"/>
        <dbReference type="ChEBI" id="CHEBI:15378"/>
        <dbReference type="ChEBI" id="CHEBI:17754"/>
        <dbReference type="ChEBI" id="CHEBI:30823"/>
        <dbReference type="ChEBI" id="CHEBI:73990"/>
    </reaction>
    <physiologicalReaction direction="left-to-right" evidence="40">
        <dbReference type="Rhea" id="RHEA:38492"/>
    </physiologicalReaction>
</comment>
<evidence type="ECO:0000256" key="29">
    <source>
        <dbReference type="ARBA" id="ARBA00047458"/>
    </source>
</evidence>
<dbReference type="PANTHER" id="PTHR23025:SF2">
    <property type="entry name" value="HORMONE-SENSITIVE LIPASE"/>
    <property type="match status" value="1"/>
</dbReference>
<sequence length="702" mass="77261">MHADSDMDQEVVFVALDRVCEDNLAVLCGPCDSPYGAVTKRLVACMKRIQEHGRALQPLVASFTAVYHHYDLDPQTPGNGYRTLVKVLQSCLLHIIHKGRYMASNYSGAFFRAEHNVSEMEAYCGALCQLRALLYLARRLLNDNEHGQLYVQQDAELSRRFVQEYSSMHKACFYGRCLGFQFSPALRPFLQTVVISMVSYGETFGKQQSGIGTAALSLLTSGKYVIDPELRGAQFERITQNLDMQFWKSFWNVTESDVLSGFTRIASNPVQVNITLTVPPVALRLPLASDPKLLTTVSPPIAHWGPGPVHMRLVSYQLREGQDSEELLTLSRDDPAPVSGTRMPWVQEQPRSPWLLVHFHGGGFVAQTSRSHENYLRNWSKELGVPVLSVDYSLSPEAPFPRALEECFYAYCWALNNCHLLGSTGERVCLAGDSAGGNLCITVSMRALTSGIRVPDGIVAAYPATLLTTDASPSRLLTLIDPLLPLGVLAKCLNAYAGWDFQTVQPMERRGSLSALGRDTAMLLSDLTQGASNWIQSFLDPTRASAGSVLQRGNETRSTQTNSTTLKYSADLLHYPDGFQPLRSDCPAFVQPTSCPVFRNPFVSPLLAPPGLLRGLPPVHLVASALDALLDDSVTFAKKLRAMGQPVSLTVVDGLPHGFLSLSQICKETQFASDICVARIREIFQPEDARTAHHKSPSLGET</sequence>
<evidence type="ECO:0000259" key="44">
    <source>
        <dbReference type="Pfam" id="PF07859"/>
    </source>
</evidence>
<evidence type="ECO:0000256" key="15">
    <source>
        <dbReference type="ARBA" id="ARBA00022548"/>
    </source>
</evidence>
<feature type="domain" description="Alpha/beta hydrolase fold-3" evidence="44">
    <location>
        <begin position="356"/>
        <end position="505"/>
    </location>
</feature>
<comment type="catalytic activity">
    <reaction evidence="32">
        <text>a diacylglycerol + H2O = a monoacylglycerol + a fatty acid + H(+)</text>
        <dbReference type="Rhea" id="RHEA:32731"/>
        <dbReference type="ChEBI" id="CHEBI:15377"/>
        <dbReference type="ChEBI" id="CHEBI:15378"/>
        <dbReference type="ChEBI" id="CHEBI:17408"/>
        <dbReference type="ChEBI" id="CHEBI:18035"/>
        <dbReference type="ChEBI" id="CHEBI:28868"/>
        <dbReference type="EC" id="3.1.1.79"/>
    </reaction>
</comment>
<evidence type="ECO:0000256" key="31">
    <source>
        <dbReference type="ARBA" id="ARBA00047653"/>
    </source>
</evidence>
<comment type="catalytic activity">
    <reaction evidence="39">
        <text>1,3-di-(9Z-octadecenoyl)-glycerol + H2O = 1-(9Z-octadecenoyl)-glycerol + (9Z)-octadecenoate + H(+)</text>
        <dbReference type="Rhea" id="RHEA:39939"/>
        <dbReference type="ChEBI" id="CHEBI:15377"/>
        <dbReference type="ChEBI" id="CHEBI:15378"/>
        <dbReference type="ChEBI" id="CHEBI:30823"/>
        <dbReference type="ChEBI" id="CHEBI:75342"/>
        <dbReference type="ChEBI" id="CHEBI:75735"/>
    </reaction>
    <physiologicalReaction direction="left-to-right" evidence="39">
        <dbReference type="Rhea" id="RHEA:39940"/>
    </physiologicalReaction>
</comment>
<evidence type="ECO:0000256" key="8">
    <source>
        <dbReference type="ARBA" id="ARBA00005189"/>
    </source>
</evidence>
<dbReference type="GO" id="GO:0005829">
    <property type="term" value="C:cytosol"/>
    <property type="evidence" value="ECO:0007669"/>
    <property type="project" value="UniProtKB-SubCell"/>
</dbReference>
<gene>
    <name evidence="46" type="primary">lipea</name>
</gene>
<feature type="domain" description="Hormone-sensitive lipase N-terminal" evidence="43">
    <location>
        <begin position="13"/>
        <end position="323"/>
    </location>
</feature>
<dbReference type="CTD" id="568368"/>
<evidence type="ECO:0000313" key="45">
    <source>
        <dbReference type="Proteomes" id="UP000192220"/>
    </source>
</evidence>
<evidence type="ECO:0000256" key="7">
    <source>
        <dbReference type="ARBA" id="ARBA00004879"/>
    </source>
</evidence>
<dbReference type="STRING" id="52670.A0A2I4CM80"/>
<comment type="similarity">
    <text evidence="9">Belongs to the 'GDXG' lipolytic enzyme family.</text>
</comment>
<evidence type="ECO:0000256" key="22">
    <source>
        <dbReference type="ARBA" id="ARBA00023166"/>
    </source>
</evidence>
<comment type="catalytic activity">
    <reaction evidence="29">
        <text>1,2-di-(9Z-octadecenoyl)-glycerol + H2O = 2-(9Z-octadecenoyl)-glycerol + (9Z)-octadecenoate + H(+)</text>
        <dbReference type="Rhea" id="RHEA:38659"/>
        <dbReference type="ChEBI" id="CHEBI:15377"/>
        <dbReference type="ChEBI" id="CHEBI:15378"/>
        <dbReference type="ChEBI" id="CHEBI:30823"/>
        <dbReference type="ChEBI" id="CHEBI:52323"/>
        <dbReference type="ChEBI" id="CHEBI:73990"/>
    </reaction>
    <physiologicalReaction direction="left-to-right" evidence="29">
        <dbReference type="Rhea" id="RHEA:38660"/>
    </physiologicalReaction>
</comment>
<comment type="catalytic activity">
    <reaction evidence="1">
        <text>a triacylglycerol + H2O = a diacylglycerol + a fatty acid + H(+)</text>
        <dbReference type="Rhea" id="RHEA:12044"/>
        <dbReference type="ChEBI" id="CHEBI:15377"/>
        <dbReference type="ChEBI" id="CHEBI:15378"/>
        <dbReference type="ChEBI" id="CHEBI:17855"/>
        <dbReference type="ChEBI" id="CHEBI:18035"/>
        <dbReference type="ChEBI" id="CHEBI:28868"/>
        <dbReference type="EC" id="3.1.1.79"/>
    </reaction>
</comment>
<evidence type="ECO:0000256" key="17">
    <source>
        <dbReference type="ARBA" id="ARBA00022677"/>
    </source>
</evidence>
<comment type="catalytic activity">
    <reaction evidence="30">
        <text>2-(5Z,8Z,11Z,14Z-eicosatetraenoyl)-glycerol + H2O = glycerol + (5Z,8Z,11Z,14Z)-eicosatetraenoate + H(+)</text>
        <dbReference type="Rhea" id="RHEA:26132"/>
        <dbReference type="ChEBI" id="CHEBI:15377"/>
        <dbReference type="ChEBI" id="CHEBI:15378"/>
        <dbReference type="ChEBI" id="CHEBI:17754"/>
        <dbReference type="ChEBI" id="CHEBI:32395"/>
        <dbReference type="ChEBI" id="CHEBI:52392"/>
    </reaction>
    <physiologicalReaction direction="left-to-right" evidence="30">
        <dbReference type="Rhea" id="RHEA:26133"/>
    </physiologicalReaction>
</comment>
<evidence type="ECO:0000256" key="13">
    <source>
        <dbReference type="ARBA" id="ARBA00022475"/>
    </source>
</evidence>
<dbReference type="EC" id="3.1.1.23" evidence="11"/>
<dbReference type="Pfam" id="PF06350">
    <property type="entry name" value="HSL_N"/>
    <property type="match status" value="1"/>
</dbReference>
<protein>
    <recommendedName>
        <fullName evidence="12">Hormone-sensitive lipase</fullName>
        <ecNumber evidence="11">3.1.1.23</ecNumber>
        <ecNumber evidence="10">3.1.1.79</ecNumber>
    </recommendedName>
    <alternativeName>
        <fullName evidence="26">Monoacylglycerol lipase LIPE</fullName>
    </alternativeName>
    <alternativeName>
        <fullName evidence="25">Retinyl ester hydrolase</fullName>
    </alternativeName>
</protein>
<comment type="pathway">
    <text evidence="8">Lipid metabolism.</text>
</comment>
<dbReference type="SUPFAM" id="SSF53474">
    <property type="entry name" value="alpha/beta-Hydrolases"/>
    <property type="match status" value="1"/>
</dbReference>
<dbReference type="EC" id="3.1.1.79" evidence="10"/>
<evidence type="ECO:0000256" key="16">
    <source>
        <dbReference type="ARBA" id="ARBA00022553"/>
    </source>
</evidence>
<dbReference type="GO" id="GO:0008203">
    <property type="term" value="P:cholesterol metabolic process"/>
    <property type="evidence" value="ECO:0007669"/>
    <property type="project" value="UniProtKB-KW"/>
</dbReference>
<evidence type="ECO:0000256" key="24">
    <source>
        <dbReference type="ARBA" id="ARBA00023406"/>
    </source>
</evidence>
<dbReference type="Proteomes" id="UP000192220">
    <property type="component" value="Unplaced"/>
</dbReference>
<evidence type="ECO:0000256" key="1">
    <source>
        <dbReference type="ARBA" id="ARBA00000803"/>
    </source>
</evidence>
<proteinExistence type="inferred from homology"/>
<comment type="catalytic activity">
    <reaction evidence="34">
        <text>1,2-di-(9Z-octadecenoyl)-glycerol + (9Z)-octadecenoate + H(+) = 1,2,3-tri-(9Z-octadecenoyl)-glycerol + H2O</text>
        <dbReference type="Rhea" id="RHEA:38379"/>
        <dbReference type="ChEBI" id="CHEBI:15377"/>
        <dbReference type="ChEBI" id="CHEBI:15378"/>
        <dbReference type="ChEBI" id="CHEBI:30823"/>
        <dbReference type="ChEBI" id="CHEBI:52323"/>
        <dbReference type="ChEBI" id="CHEBI:53753"/>
    </reaction>
    <physiologicalReaction direction="right-to-left" evidence="34">
        <dbReference type="Rhea" id="RHEA:38381"/>
    </physiologicalReaction>
</comment>
<dbReference type="PANTHER" id="PTHR23025">
    <property type="entry name" value="TRIACYLGLYCEROL LIPASE"/>
    <property type="match status" value="1"/>
</dbReference>
<evidence type="ECO:0000256" key="23">
    <source>
        <dbReference type="ARBA" id="ARBA00023221"/>
    </source>
</evidence>
<comment type="catalytic activity">
    <reaction evidence="24">
        <text>1-O-hexadecyl-2-acetyl-sn-glycerol + H2O = 1-O-hexadecyl-sn-glycerol + acetate + H(+)</text>
        <dbReference type="Rhea" id="RHEA:38563"/>
        <dbReference type="ChEBI" id="CHEBI:15377"/>
        <dbReference type="ChEBI" id="CHEBI:15378"/>
        <dbReference type="ChEBI" id="CHEBI:30089"/>
        <dbReference type="ChEBI" id="CHEBI:34115"/>
        <dbReference type="ChEBI" id="CHEBI:75936"/>
    </reaction>
    <physiologicalReaction direction="left-to-right" evidence="24">
        <dbReference type="Rhea" id="RHEA:38564"/>
    </physiologicalReaction>
</comment>
<reference evidence="46" key="1">
    <citation type="submission" date="2025-08" db="UniProtKB">
        <authorList>
            <consortium name="RefSeq"/>
        </authorList>
    </citation>
    <scope>IDENTIFICATION</scope>
    <source>
        <strain evidence="46">Quisiro</strain>
        <tissue evidence="46">Liver</tissue>
    </source>
</reference>
<dbReference type="InterPro" id="IPR013094">
    <property type="entry name" value="AB_hydrolase_3"/>
</dbReference>
<evidence type="ECO:0000256" key="19">
    <source>
        <dbReference type="ARBA" id="ARBA00022963"/>
    </source>
</evidence>
<comment type="catalytic activity">
    <reaction evidence="35">
        <text>1,2-di-(9Z-octadecenoyl)-glycerol + H2O = (9Z-octadecenoyl)-glycerol + (9Z)-octadecenoate + H(+)</text>
        <dbReference type="Rhea" id="RHEA:38455"/>
        <dbReference type="ChEBI" id="CHEBI:15377"/>
        <dbReference type="ChEBI" id="CHEBI:15378"/>
        <dbReference type="ChEBI" id="CHEBI:30823"/>
        <dbReference type="ChEBI" id="CHEBI:52323"/>
        <dbReference type="ChEBI" id="CHEBI:75937"/>
    </reaction>
    <physiologicalReaction direction="left-to-right" evidence="35">
        <dbReference type="Rhea" id="RHEA:38456"/>
    </physiologicalReaction>
</comment>
<dbReference type="RefSeq" id="XP_013881101.1">
    <property type="nucleotide sequence ID" value="XM_014025647.1"/>
</dbReference>
<comment type="subcellular location">
    <subcellularLocation>
        <location evidence="3">Cell membrane</location>
    </subcellularLocation>
    <subcellularLocation>
        <location evidence="6">Cytoplasm</location>
        <location evidence="6">Cytosol</location>
    </subcellularLocation>
    <subcellularLocation>
        <location evidence="5">Lipid droplet</location>
    </subcellularLocation>
    <subcellularLocation>
        <location evidence="4">Membrane</location>
        <location evidence="4">Caveola</location>
    </subcellularLocation>
</comment>
<evidence type="ECO:0000256" key="12">
    <source>
        <dbReference type="ARBA" id="ARBA00015845"/>
    </source>
</evidence>
<comment type="catalytic activity">
    <reaction evidence="41">
        <text>1,2-di-(9Z-octadecenoyl)-sn-glycerol + H2O = (9Z-octadecenoyl)-glycerol + (9Z)-octadecenoate + H(+)</text>
        <dbReference type="Rhea" id="RHEA:39935"/>
        <dbReference type="ChEBI" id="CHEBI:15377"/>
        <dbReference type="ChEBI" id="CHEBI:15378"/>
        <dbReference type="ChEBI" id="CHEBI:30823"/>
        <dbReference type="ChEBI" id="CHEBI:52333"/>
        <dbReference type="ChEBI" id="CHEBI:75937"/>
    </reaction>
    <physiologicalReaction direction="left-to-right" evidence="41">
        <dbReference type="Rhea" id="RHEA:39936"/>
    </physiologicalReaction>
</comment>
<evidence type="ECO:0000256" key="38">
    <source>
        <dbReference type="ARBA" id="ARBA00049208"/>
    </source>
</evidence>
<keyword evidence="16" id="KW-0597">Phosphoprotein</keyword>
<dbReference type="InterPro" id="IPR033140">
    <property type="entry name" value="Lipase_GDXG_put_SER_AS"/>
</dbReference>
<feature type="domain" description="Alpha/beta hydrolase fold-3" evidence="44">
    <location>
        <begin position="598"/>
        <end position="660"/>
    </location>
</feature>
<dbReference type="InterPro" id="IPR010468">
    <property type="entry name" value="HSL_N"/>
</dbReference>
<comment type="catalytic activity">
    <reaction evidence="31">
        <text>cholesteryl (9Z-octadecenoate) + H2O = cholesterol + (9Z)-octadecenoate + H(+)</text>
        <dbReference type="Rhea" id="RHEA:33875"/>
        <dbReference type="ChEBI" id="CHEBI:15377"/>
        <dbReference type="ChEBI" id="CHEBI:15378"/>
        <dbReference type="ChEBI" id="CHEBI:16113"/>
        <dbReference type="ChEBI" id="CHEBI:30823"/>
        <dbReference type="ChEBI" id="CHEBI:46898"/>
    </reaction>
    <physiologicalReaction direction="left-to-right" evidence="31">
        <dbReference type="Rhea" id="RHEA:33876"/>
    </physiologicalReaction>
</comment>
<evidence type="ECO:0000256" key="14">
    <source>
        <dbReference type="ARBA" id="ARBA00022490"/>
    </source>
</evidence>
<dbReference type="GO" id="GO:0019433">
    <property type="term" value="P:triglyceride catabolic process"/>
    <property type="evidence" value="ECO:0007669"/>
    <property type="project" value="UniProtKB-UniPathway"/>
</dbReference>
<keyword evidence="23" id="KW-0753">Steroid metabolism</keyword>
<dbReference type="GO" id="GO:0004806">
    <property type="term" value="F:triacylglycerol lipase activity"/>
    <property type="evidence" value="ECO:0007669"/>
    <property type="project" value="TreeGrafter"/>
</dbReference>
<dbReference type="PROSITE" id="PS01173">
    <property type="entry name" value="LIPASE_GDXG_HIS"/>
    <property type="match status" value="1"/>
</dbReference>
<dbReference type="GO" id="GO:0004771">
    <property type="term" value="F:sterol ester esterase activity"/>
    <property type="evidence" value="ECO:0007669"/>
    <property type="project" value="TreeGrafter"/>
</dbReference>
<evidence type="ECO:0000256" key="33">
    <source>
        <dbReference type="ARBA" id="ARBA00048386"/>
    </source>
</evidence>
<evidence type="ECO:0000256" key="36">
    <source>
        <dbReference type="ARBA" id="ARBA00049053"/>
    </source>
</evidence>
<evidence type="ECO:0000256" key="20">
    <source>
        <dbReference type="ARBA" id="ARBA00023098"/>
    </source>
</evidence>
<dbReference type="KEGG" id="alim:106530086"/>
<dbReference type="UniPathway" id="UPA00256"/>
<name>A0A2I4CM80_AUSLI</name>
<evidence type="ECO:0000256" key="28">
    <source>
        <dbReference type="ARBA" id="ARBA00047438"/>
    </source>
</evidence>
<evidence type="ECO:0000256" key="39">
    <source>
        <dbReference type="ARBA" id="ARBA00049372"/>
    </source>
</evidence>
<comment type="catalytic activity">
    <reaction evidence="33">
        <text>1,2,3-tri-(9Z-octadecenoyl)-glycerol + H2O = di-(9Z)-octadecenoylglycerol + (9Z)-octadecenoate + H(+)</text>
        <dbReference type="Rhea" id="RHEA:38575"/>
        <dbReference type="ChEBI" id="CHEBI:15377"/>
        <dbReference type="ChEBI" id="CHEBI:15378"/>
        <dbReference type="ChEBI" id="CHEBI:30823"/>
        <dbReference type="ChEBI" id="CHEBI:53753"/>
        <dbReference type="ChEBI" id="CHEBI:75945"/>
    </reaction>
    <physiologicalReaction direction="left-to-right" evidence="33">
        <dbReference type="Rhea" id="RHEA:38576"/>
    </physiologicalReaction>
</comment>
<comment type="catalytic activity">
    <reaction evidence="2">
        <text>Hydrolyzes glycerol monoesters of long-chain fatty acids.</text>
        <dbReference type="EC" id="3.1.1.23"/>
    </reaction>
</comment>
<accession>A0A2I4CM80</accession>
<dbReference type="AlphaFoldDB" id="A0A2I4CM80"/>
<dbReference type="FunCoup" id="A0A2I4CM80">
    <property type="interactions" value="17"/>
</dbReference>
<evidence type="ECO:0000256" key="42">
    <source>
        <dbReference type="PROSITE-ProRule" id="PRU10038"/>
    </source>
</evidence>
<evidence type="ECO:0000256" key="26">
    <source>
        <dbReference type="ARBA" id="ARBA00031112"/>
    </source>
</evidence>
<evidence type="ECO:0000256" key="41">
    <source>
        <dbReference type="ARBA" id="ARBA00049519"/>
    </source>
</evidence>
<evidence type="ECO:0000256" key="21">
    <source>
        <dbReference type="ARBA" id="ARBA00023136"/>
    </source>
</evidence>
<keyword evidence="18" id="KW-0378">Hydrolase</keyword>
<evidence type="ECO:0000256" key="34">
    <source>
        <dbReference type="ARBA" id="ARBA00048657"/>
    </source>
</evidence>
<evidence type="ECO:0000256" key="3">
    <source>
        <dbReference type="ARBA" id="ARBA00004236"/>
    </source>
</evidence>
<evidence type="ECO:0000256" key="10">
    <source>
        <dbReference type="ARBA" id="ARBA00013088"/>
    </source>
</evidence>
<comment type="catalytic activity">
    <reaction evidence="28">
        <text>1-(9Z-octadecenoyl)-glycerol + H2O = glycerol + (9Z)-octadecenoate + H(+)</text>
        <dbReference type="Rhea" id="RHEA:38487"/>
        <dbReference type="ChEBI" id="CHEBI:15377"/>
        <dbReference type="ChEBI" id="CHEBI:15378"/>
        <dbReference type="ChEBI" id="CHEBI:17754"/>
        <dbReference type="ChEBI" id="CHEBI:30823"/>
        <dbReference type="ChEBI" id="CHEBI:75342"/>
    </reaction>
    <physiologicalReaction direction="left-to-right" evidence="28">
        <dbReference type="Rhea" id="RHEA:38488"/>
    </physiologicalReaction>
</comment>
<evidence type="ECO:0000259" key="43">
    <source>
        <dbReference type="Pfam" id="PF06350"/>
    </source>
</evidence>
<evidence type="ECO:0000256" key="25">
    <source>
        <dbReference type="ARBA" id="ARBA00030031"/>
    </source>
</evidence>
<keyword evidence="45" id="KW-1185">Reference proteome</keyword>
<comment type="catalytic activity">
    <reaction evidence="38">
        <text>a monoacylglycerol + H2O = glycerol + a fatty acid + H(+)</text>
        <dbReference type="Rhea" id="RHEA:15245"/>
        <dbReference type="ChEBI" id="CHEBI:15377"/>
        <dbReference type="ChEBI" id="CHEBI:15378"/>
        <dbReference type="ChEBI" id="CHEBI:17408"/>
        <dbReference type="ChEBI" id="CHEBI:17754"/>
        <dbReference type="ChEBI" id="CHEBI:28868"/>
        <dbReference type="EC" id="3.1.1.79"/>
    </reaction>
</comment>
<keyword evidence="21" id="KW-0472">Membrane</keyword>
<evidence type="ECO:0000256" key="18">
    <source>
        <dbReference type="ARBA" id="ARBA00022801"/>
    </source>
</evidence>
<keyword evidence="17" id="KW-0551">Lipid droplet</keyword>
<dbReference type="GO" id="GO:0005901">
    <property type="term" value="C:caveola"/>
    <property type="evidence" value="ECO:0007669"/>
    <property type="project" value="UniProtKB-SubCell"/>
</dbReference>
<evidence type="ECO:0000256" key="9">
    <source>
        <dbReference type="ARBA" id="ARBA00010515"/>
    </source>
</evidence>
<evidence type="ECO:0000256" key="4">
    <source>
        <dbReference type="ARBA" id="ARBA00004345"/>
    </source>
</evidence>
<dbReference type="InterPro" id="IPR002168">
    <property type="entry name" value="Lipase_GDXG_HIS_AS"/>
</dbReference>
<feature type="active site" evidence="42">
    <location>
        <position position="434"/>
    </location>
</feature>
<evidence type="ECO:0000256" key="27">
    <source>
        <dbReference type="ARBA" id="ARBA00046695"/>
    </source>
</evidence>
<keyword evidence="14" id="KW-0963">Cytoplasm</keyword>
<keyword evidence="20" id="KW-0443">Lipid metabolism</keyword>
<organism evidence="45 46">
    <name type="scientific">Austrofundulus limnaeus</name>
    <name type="common">Annual killifish</name>
    <dbReference type="NCBI Taxonomy" id="52670"/>
    <lineage>
        <taxon>Eukaryota</taxon>
        <taxon>Metazoa</taxon>
        <taxon>Chordata</taxon>
        <taxon>Craniata</taxon>
        <taxon>Vertebrata</taxon>
        <taxon>Euteleostomi</taxon>
        <taxon>Actinopterygii</taxon>
        <taxon>Neopterygii</taxon>
        <taxon>Teleostei</taxon>
        <taxon>Neoteleostei</taxon>
        <taxon>Acanthomorphata</taxon>
        <taxon>Ovalentaria</taxon>
        <taxon>Atherinomorphae</taxon>
        <taxon>Cyprinodontiformes</taxon>
        <taxon>Rivulidae</taxon>
        <taxon>Austrofundulus</taxon>
    </lineage>
</organism>
<keyword evidence="15" id="KW-0153">Cholesterol metabolism</keyword>
<dbReference type="Pfam" id="PF07859">
    <property type="entry name" value="Abhydrolase_3"/>
    <property type="match status" value="2"/>
</dbReference>
<evidence type="ECO:0000256" key="5">
    <source>
        <dbReference type="ARBA" id="ARBA00004502"/>
    </source>
</evidence>
<evidence type="ECO:0000256" key="32">
    <source>
        <dbReference type="ARBA" id="ARBA00047674"/>
    </source>
</evidence>
<evidence type="ECO:0000313" key="46">
    <source>
        <dbReference type="RefSeq" id="XP_013881101.1"/>
    </source>
</evidence>
<evidence type="ECO:0000256" key="2">
    <source>
        <dbReference type="ARBA" id="ARBA00001613"/>
    </source>
</evidence>
<evidence type="ECO:0000256" key="40">
    <source>
        <dbReference type="ARBA" id="ARBA00049461"/>
    </source>
</evidence>
<evidence type="ECO:0000256" key="6">
    <source>
        <dbReference type="ARBA" id="ARBA00004514"/>
    </source>
</evidence>
<dbReference type="PROSITE" id="PS01174">
    <property type="entry name" value="LIPASE_GDXG_SER"/>
    <property type="match status" value="1"/>
</dbReference>
<dbReference type="InParanoid" id="A0A2I4CM80"/>
<dbReference type="GO" id="GO:0047372">
    <property type="term" value="F:monoacylglycerol lipase activity"/>
    <property type="evidence" value="ECO:0007669"/>
    <property type="project" value="UniProtKB-EC"/>
</dbReference>
<keyword evidence="22" id="KW-1207">Sterol metabolism</keyword>
<dbReference type="Gene3D" id="3.40.50.1820">
    <property type="entry name" value="alpha/beta hydrolase"/>
    <property type="match status" value="2"/>
</dbReference>
<evidence type="ECO:0000256" key="37">
    <source>
        <dbReference type="ARBA" id="ARBA00049143"/>
    </source>
</evidence>
<keyword evidence="13" id="KW-1003">Cell membrane</keyword>
<dbReference type="GO" id="GO:0005811">
    <property type="term" value="C:lipid droplet"/>
    <property type="evidence" value="ECO:0007669"/>
    <property type="project" value="UniProtKB-SubCell"/>
</dbReference>
<keyword evidence="19" id="KW-0442">Lipid degradation</keyword>
<evidence type="ECO:0000256" key="30">
    <source>
        <dbReference type="ARBA" id="ARBA00047476"/>
    </source>
</evidence>
<dbReference type="OrthoDB" id="408631at2759"/>
<dbReference type="InterPro" id="IPR029058">
    <property type="entry name" value="AB_hydrolase_fold"/>
</dbReference>
<evidence type="ECO:0000256" key="35">
    <source>
        <dbReference type="ARBA" id="ARBA00048674"/>
    </source>
</evidence>
<evidence type="ECO:0000256" key="11">
    <source>
        <dbReference type="ARBA" id="ARBA00013254"/>
    </source>
</evidence>
<comment type="catalytic activity">
    <reaction evidence="37">
        <text>2,3-di-(9Z)-octadecenoyl-sn-glycerol + H2O = 2-(9Z-octadecenoyl)-glycerol + (9Z)-octadecenoate + H(+)</text>
        <dbReference type="Rhea" id="RHEA:38383"/>
        <dbReference type="ChEBI" id="CHEBI:15377"/>
        <dbReference type="ChEBI" id="CHEBI:15378"/>
        <dbReference type="ChEBI" id="CHEBI:30823"/>
        <dbReference type="ChEBI" id="CHEBI:73990"/>
        <dbReference type="ChEBI" id="CHEBI:75824"/>
    </reaction>
    <physiologicalReaction direction="left-to-right" evidence="37">
        <dbReference type="Rhea" id="RHEA:38384"/>
    </physiologicalReaction>
</comment>
<comment type="catalytic activity">
    <reaction evidence="36">
        <text>all-trans-retinyl hexadecanoate + H2O = all-trans-retinol + hexadecanoate + H(+)</text>
        <dbReference type="Rhea" id="RHEA:13933"/>
        <dbReference type="ChEBI" id="CHEBI:7896"/>
        <dbReference type="ChEBI" id="CHEBI:15377"/>
        <dbReference type="ChEBI" id="CHEBI:15378"/>
        <dbReference type="ChEBI" id="CHEBI:17336"/>
        <dbReference type="ChEBI" id="CHEBI:17616"/>
    </reaction>
    <physiologicalReaction direction="left-to-right" evidence="36">
        <dbReference type="Rhea" id="RHEA:13934"/>
    </physiologicalReaction>
</comment>
<comment type="subunit">
    <text evidence="27">Monomer and homodimer. Interacts with CAVIN1 in the adipocyte cytoplasm. Interacts with PLIN5.</text>
</comment>